<accession>A0A8X6KNF7</accession>
<keyword evidence="1" id="KW-0812">Transmembrane</keyword>
<reference evidence="2" key="1">
    <citation type="submission" date="2020-08" db="EMBL/GenBank/DDBJ databases">
        <title>Multicomponent nature underlies the extraordinary mechanical properties of spider dragline silk.</title>
        <authorList>
            <person name="Kono N."/>
            <person name="Nakamura H."/>
            <person name="Mori M."/>
            <person name="Yoshida Y."/>
            <person name="Ohtoshi R."/>
            <person name="Malay A.D."/>
            <person name="Moran D.A.P."/>
            <person name="Tomita M."/>
            <person name="Numata K."/>
            <person name="Arakawa K."/>
        </authorList>
    </citation>
    <scope>NUCLEOTIDE SEQUENCE</scope>
</reference>
<evidence type="ECO:0000256" key="1">
    <source>
        <dbReference type="SAM" id="Phobius"/>
    </source>
</evidence>
<name>A0A8X6KNF7_NEPPI</name>
<organism evidence="2 3">
    <name type="scientific">Nephila pilipes</name>
    <name type="common">Giant wood spider</name>
    <name type="synonym">Nephila maculata</name>
    <dbReference type="NCBI Taxonomy" id="299642"/>
    <lineage>
        <taxon>Eukaryota</taxon>
        <taxon>Metazoa</taxon>
        <taxon>Ecdysozoa</taxon>
        <taxon>Arthropoda</taxon>
        <taxon>Chelicerata</taxon>
        <taxon>Arachnida</taxon>
        <taxon>Araneae</taxon>
        <taxon>Araneomorphae</taxon>
        <taxon>Entelegynae</taxon>
        <taxon>Araneoidea</taxon>
        <taxon>Nephilidae</taxon>
        <taxon>Nephila</taxon>
    </lineage>
</organism>
<feature type="transmembrane region" description="Helical" evidence="1">
    <location>
        <begin position="32"/>
        <end position="52"/>
    </location>
</feature>
<proteinExistence type="predicted"/>
<evidence type="ECO:0000313" key="2">
    <source>
        <dbReference type="EMBL" id="GFS61911.1"/>
    </source>
</evidence>
<dbReference type="AlphaFoldDB" id="A0A8X6KNF7"/>
<evidence type="ECO:0000313" key="3">
    <source>
        <dbReference type="Proteomes" id="UP000887013"/>
    </source>
</evidence>
<keyword evidence="1" id="KW-1133">Transmembrane helix</keyword>
<protein>
    <submittedName>
        <fullName evidence="2">Uncharacterized protein</fullName>
    </submittedName>
</protein>
<keyword evidence="1" id="KW-0472">Membrane</keyword>
<sequence>RNWHRHMAWSWRLDTVDSTKNRFHNLLDDSTVGILLACSFNPVLSASIYGLVP</sequence>
<feature type="non-terminal residue" evidence="2">
    <location>
        <position position="1"/>
    </location>
</feature>
<keyword evidence="3" id="KW-1185">Reference proteome</keyword>
<comment type="caution">
    <text evidence="2">The sequence shown here is derived from an EMBL/GenBank/DDBJ whole genome shotgun (WGS) entry which is preliminary data.</text>
</comment>
<dbReference type="EMBL" id="BMAW01093740">
    <property type="protein sequence ID" value="GFS61911.1"/>
    <property type="molecule type" value="Genomic_DNA"/>
</dbReference>
<gene>
    <name evidence="2" type="ORF">NPIL_654451</name>
</gene>
<dbReference type="Proteomes" id="UP000887013">
    <property type="component" value="Unassembled WGS sequence"/>
</dbReference>